<dbReference type="SUPFAM" id="SSF75304">
    <property type="entry name" value="Amidase signature (AS) enzymes"/>
    <property type="match status" value="1"/>
</dbReference>
<dbReference type="NCBIfam" id="NF004815">
    <property type="entry name" value="PRK06169.1"/>
    <property type="match status" value="1"/>
</dbReference>
<comment type="caution">
    <text evidence="3">The sequence shown here is derived from an EMBL/GenBank/DDBJ whole genome shotgun (WGS) entry which is preliminary data.</text>
</comment>
<dbReference type="InterPro" id="IPR000120">
    <property type="entry name" value="Amidase"/>
</dbReference>
<dbReference type="EMBL" id="BSFI01000018">
    <property type="protein sequence ID" value="GLK69023.1"/>
    <property type="molecule type" value="Genomic_DNA"/>
</dbReference>
<organism evidence="3 4">
    <name type="scientific">Hansschlegelia plantiphila</name>
    <dbReference type="NCBI Taxonomy" id="374655"/>
    <lineage>
        <taxon>Bacteria</taxon>
        <taxon>Pseudomonadati</taxon>
        <taxon>Pseudomonadota</taxon>
        <taxon>Alphaproteobacteria</taxon>
        <taxon>Hyphomicrobiales</taxon>
        <taxon>Methylopilaceae</taxon>
        <taxon>Hansschlegelia</taxon>
    </lineage>
</organism>
<reference evidence="3" key="2">
    <citation type="submission" date="2023-01" db="EMBL/GenBank/DDBJ databases">
        <authorList>
            <person name="Sun Q."/>
            <person name="Evtushenko L."/>
        </authorList>
    </citation>
    <scope>NUCLEOTIDE SEQUENCE</scope>
    <source>
        <strain evidence="3">VKM B-2347</strain>
    </source>
</reference>
<reference evidence="3" key="1">
    <citation type="journal article" date="2014" name="Int. J. Syst. Evol. Microbiol.">
        <title>Complete genome sequence of Corynebacterium casei LMG S-19264T (=DSM 44701T), isolated from a smear-ripened cheese.</title>
        <authorList>
            <consortium name="US DOE Joint Genome Institute (JGI-PGF)"/>
            <person name="Walter F."/>
            <person name="Albersmeier A."/>
            <person name="Kalinowski J."/>
            <person name="Ruckert C."/>
        </authorList>
    </citation>
    <scope>NUCLEOTIDE SEQUENCE</scope>
    <source>
        <strain evidence="3">VKM B-2347</strain>
    </source>
</reference>
<dbReference type="Proteomes" id="UP001143372">
    <property type="component" value="Unassembled WGS sequence"/>
</dbReference>
<gene>
    <name evidence="3" type="primary">amiE_2</name>
    <name evidence="3" type="ORF">GCM10008179_26610</name>
</gene>
<dbReference type="InterPro" id="IPR023631">
    <property type="entry name" value="Amidase_dom"/>
</dbReference>
<evidence type="ECO:0000259" key="2">
    <source>
        <dbReference type="Pfam" id="PF01425"/>
    </source>
</evidence>
<dbReference type="PANTHER" id="PTHR11895">
    <property type="entry name" value="TRANSAMIDASE"/>
    <property type="match status" value="1"/>
</dbReference>
<protein>
    <submittedName>
        <fullName evidence="3">Amidase</fullName>
    </submittedName>
</protein>
<dbReference type="PANTHER" id="PTHR11895:SF7">
    <property type="entry name" value="GLUTAMYL-TRNA(GLN) AMIDOTRANSFERASE SUBUNIT A, MITOCHONDRIAL"/>
    <property type="match status" value="1"/>
</dbReference>
<evidence type="ECO:0000256" key="1">
    <source>
        <dbReference type="ARBA" id="ARBA00009199"/>
    </source>
</evidence>
<feature type="domain" description="Amidase" evidence="2">
    <location>
        <begin position="40"/>
        <end position="458"/>
    </location>
</feature>
<comment type="similarity">
    <text evidence="1">Belongs to the amidase family.</text>
</comment>
<dbReference type="GO" id="GO:0003824">
    <property type="term" value="F:catalytic activity"/>
    <property type="evidence" value="ECO:0007669"/>
    <property type="project" value="InterPro"/>
</dbReference>
<sequence length="477" mass="50034">MTHPSQAVSVERVAPGADLALSTAAELGALFAAGKASPVEALAAVLKRIERLDRHVNAFALLDAERAYADARASEARWARGEALGAIDGVPTALKDLIAAKDWPTLRGSRVVDPDQPWEEDSPATARLREGGAVLIGKTTTAEFGWTALADSPLTGITRNPWDLTRTAGGSSGGSAAAAALSLAPLHVATDGGGSTRLPASNSGAFGFKPTFGRAAGYPSAHTGTLFHITPLTRTVGDAALLLGVIGRPDPRDWHALPAAPENWLSDLDGGVRGLRIAFSPDLGYADVEPEVATAVASAVRTFSDLGAKVEQIDLDLDDPLPIYRMLADAAVARLFANFPEQRRGLADPDFQKVAERGREIDAVAYLGAVEAREALGRRFALLHERFDLLLTPTTAVPAIAADHAAITGSRGVTPSPFTYPFNLTQQPAASVPAGLTRAGLPVGLQIIGPKYADARVLRAARAFESVRPFARPRDPA</sequence>
<evidence type="ECO:0000313" key="4">
    <source>
        <dbReference type="Proteomes" id="UP001143372"/>
    </source>
</evidence>
<accession>A0A9W6J4B0</accession>
<dbReference type="Pfam" id="PF01425">
    <property type="entry name" value="Amidase"/>
    <property type="match status" value="1"/>
</dbReference>
<name>A0A9W6J4B0_9HYPH</name>
<proteinExistence type="inferred from homology"/>
<dbReference type="InterPro" id="IPR036928">
    <property type="entry name" value="AS_sf"/>
</dbReference>
<dbReference type="Gene3D" id="3.90.1300.10">
    <property type="entry name" value="Amidase signature (AS) domain"/>
    <property type="match status" value="1"/>
</dbReference>
<dbReference type="RefSeq" id="WP_271169259.1">
    <property type="nucleotide sequence ID" value="NZ_BSFI01000018.1"/>
</dbReference>
<dbReference type="AlphaFoldDB" id="A0A9W6J4B0"/>
<evidence type="ECO:0000313" key="3">
    <source>
        <dbReference type="EMBL" id="GLK69023.1"/>
    </source>
</evidence>
<keyword evidence="4" id="KW-1185">Reference proteome</keyword>